<protein>
    <recommendedName>
        <fullName evidence="1">Stage 0 sporulation protein A homolog</fullName>
    </recommendedName>
</protein>
<dbReference type="InterPro" id="IPR039420">
    <property type="entry name" value="WalR-like"/>
</dbReference>
<dbReference type="Pfam" id="PF00486">
    <property type="entry name" value="Trans_reg_C"/>
    <property type="match status" value="1"/>
</dbReference>
<dbReference type="InterPro" id="IPR011006">
    <property type="entry name" value="CheY-like_superfamily"/>
</dbReference>
<evidence type="ECO:0000256" key="6">
    <source>
        <dbReference type="PROSITE-ProRule" id="PRU00169"/>
    </source>
</evidence>
<proteinExistence type="predicted"/>
<dbReference type="NCBIfam" id="NF033117">
    <property type="entry name" value="vanR_ACDEGLN"/>
    <property type="match status" value="1"/>
</dbReference>
<dbReference type="EMBL" id="JBBMFT010000007">
    <property type="protein sequence ID" value="MEQ2456998.1"/>
    <property type="molecule type" value="Genomic_DNA"/>
</dbReference>
<dbReference type="RefSeq" id="WP_349140758.1">
    <property type="nucleotide sequence ID" value="NZ_JBBMFT010000007.1"/>
</dbReference>
<dbReference type="InterPro" id="IPR001867">
    <property type="entry name" value="OmpR/PhoB-type_DNA-bd"/>
</dbReference>
<evidence type="ECO:0000313" key="10">
    <source>
        <dbReference type="EMBL" id="MEQ2456998.1"/>
    </source>
</evidence>
<evidence type="ECO:0000256" key="2">
    <source>
        <dbReference type="ARBA" id="ARBA00023015"/>
    </source>
</evidence>
<dbReference type="CDD" id="cd17574">
    <property type="entry name" value="REC_OmpR"/>
    <property type="match status" value="1"/>
</dbReference>
<dbReference type="SUPFAM" id="SSF52172">
    <property type="entry name" value="CheY-like"/>
    <property type="match status" value="1"/>
</dbReference>
<comment type="function">
    <text evidence="5">May play the central regulatory role in sporulation. It may be an element of the effector pathway responsible for the activation of sporulation genes in response to nutritional stress. Spo0A may act in concert with spo0H (a sigma factor) to control the expression of some genes that are critical to the sporulation process.</text>
</comment>
<keyword evidence="4" id="KW-0804">Transcription</keyword>
<dbReference type="SUPFAM" id="SSF46894">
    <property type="entry name" value="C-terminal effector domain of the bipartite response regulators"/>
    <property type="match status" value="1"/>
</dbReference>
<dbReference type="PROSITE" id="PS50110">
    <property type="entry name" value="RESPONSE_REGULATORY"/>
    <property type="match status" value="1"/>
</dbReference>
<evidence type="ECO:0000256" key="3">
    <source>
        <dbReference type="ARBA" id="ARBA00023125"/>
    </source>
</evidence>
<dbReference type="Gene3D" id="6.10.250.690">
    <property type="match status" value="1"/>
</dbReference>
<evidence type="ECO:0000256" key="7">
    <source>
        <dbReference type="PROSITE-ProRule" id="PRU01091"/>
    </source>
</evidence>
<evidence type="ECO:0000259" key="9">
    <source>
        <dbReference type="PROSITE" id="PS51755"/>
    </source>
</evidence>
<organism evidence="10 11">
    <name type="scientific">Flavonifractor hominis</name>
    <dbReference type="NCBI Taxonomy" id="3133178"/>
    <lineage>
        <taxon>Bacteria</taxon>
        <taxon>Bacillati</taxon>
        <taxon>Bacillota</taxon>
        <taxon>Clostridia</taxon>
        <taxon>Eubacteriales</taxon>
        <taxon>Oscillospiraceae</taxon>
        <taxon>Flavonifractor</taxon>
    </lineage>
</organism>
<sequence length="231" mass="26682">MDANILIVDDEPEIADLVEVYLKSEGFTVFKFSTGTQALACVHSQHLDLAILDVMLPDISGFTLCSEIRKEYHFPVLMLTAKVDDMDKITGLTIGADDYITKPFNPLELTARVKAHLRRYTRYNEPNKPADSRDILDFNGLVINRATHECWLYDKPLNLTPIEFDILWMLCENRGQVISAERLFESVWGEKYLDRNNTVMVHIRRLREKMGEPSRNPRFIKTVWGVGYKID</sequence>
<dbReference type="InterPro" id="IPR058211">
    <property type="entry name" value="VanR-like"/>
</dbReference>
<dbReference type="InterPro" id="IPR001789">
    <property type="entry name" value="Sig_transdc_resp-reg_receiver"/>
</dbReference>
<gene>
    <name evidence="10" type="primary">vanR</name>
    <name evidence="10" type="ORF">WMO45_10730</name>
</gene>
<keyword evidence="2" id="KW-0805">Transcription regulation</keyword>
<dbReference type="SMART" id="SM00448">
    <property type="entry name" value="REC"/>
    <property type="match status" value="1"/>
</dbReference>
<evidence type="ECO:0000256" key="5">
    <source>
        <dbReference type="ARBA" id="ARBA00024867"/>
    </source>
</evidence>
<evidence type="ECO:0000256" key="1">
    <source>
        <dbReference type="ARBA" id="ARBA00018672"/>
    </source>
</evidence>
<feature type="domain" description="Response regulatory" evidence="8">
    <location>
        <begin position="4"/>
        <end position="117"/>
    </location>
</feature>
<keyword evidence="3 7" id="KW-0238">DNA-binding</keyword>
<dbReference type="Gene3D" id="1.10.10.10">
    <property type="entry name" value="Winged helix-like DNA-binding domain superfamily/Winged helix DNA-binding domain"/>
    <property type="match status" value="1"/>
</dbReference>
<dbReference type="SMART" id="SM00862">
    <property type="entry name" value="Trans_reg_C"/>
    <property type="match status" value="1"/>
</dbReference>
<accession>A0ABV1EUT2</accession>
<dbReference type="PROSITE" id="PS51755">
    <property type="entry name" value="OMPR_PHOB"/>
    <property type="match status" value="1"/>
</dbReference>
<dbReference type="PANTHER" id="PTHR48111">
    <property type="entry name" value="REGULATOR OF RPOS"/>
    <property type="match status" value="1"/>
</dbReference>
<evidence type="ECO:0000256" key="4">
    <source>
        <dbReference type="ARBA" id="ARBA00023163"/>
    </source>
</evidence>
<feature type="modified residue" description="4-aspartylphosphate" evidence="6">
    <location>
        <position position="53"/>
    </location>
</feature>
<dbReference type="Pfam" id="PF00072">
    <property type="entry name" value="Response_reg"/>
    <property type="match status" value="1"/>
</dbReference>
<feature type="DNA-binding region" description="OmpR/PhoB-type" evidence="7">
    <location>
        <begin position="133"/>
        <end position="231"/>
    </location>
</feature>
<dbReference type="InterPro" id="IPR036388">
    <property type="entry name" value="WH-like_DNA-bd_sf"/>
</dbReference>
<dbReference type="PANTHER" id="PTHR48111:SF2">
    <property type="entry name" value="RESPONSE REGULATOR SAER"/>
    <property type="match status" value="1"/>
</dbReference>
<dbReference type="InterPro" id="IPR016032">
    <property type="entry name" value="Sig_transdc_resp-reg_C-effctor"/>
</dbReference>
<feature type="domain" description="OmpR/PhoB-type" evidence="9">
    <location>
        <begin position="133"/>
        <end position="231"/>
    </location>
</feature>
<name>A0ABV1EUT2_9FIRM</name>
<evidence type="ECO:0000313" key="11">
    <source>
        <dbReference type="Proteomes" id="UP001440599"/>
    </source>
</evidence>
<dbReference type="CDD" id="cd00383">
    <property type="entry name" value="trans_reg_C"/>
    <property type="match status" value="1"/>
</dbReference>
<reference evidence="10 11" key="1">
    <citation type="submission" date="2024-03" db="EMBL/GenBank/DDBJ databases">
        <title>Human intestinal bacterial collection.</title>
        <authorList>
            <person name="Pauvert C."/>
            <person name="Hitch T.C.A."/>
            <person name="Clavel T."/>
        </authorList>
    </citation>
    <scope>NUCLEOTIDE SEQUENCE [LARGE SCALE GENOMIC DNA]</scope>
    <source>
        <strain evidence="10 11">CLA-AP-H34</strain>
    </source>
</reference>
<keyword evidence="6" id="KW-0597">Phosphoprotein</keyword>
<evidence type="ECO:0000259" key="8">
    <source>
        <dbReference type="PROSITE" id="PS50110"/>
    </source>
</evidence>
<dbReference type="Gene3D" id="3.40.50.2300">
    <property type="match status" value="1"/>
</dbReference>
<comment type="caution">
    <text evidence="10">The sequence shown here is derived from an EMBL/GenBank/DDBJ whole genome shotgun (WGS) entry which is preliminary data.</text>
</comment>
<dbReference type="Proteomes" id="UP001440599">
    <property type="component" value="Unassembled WGS sequence"/>
</dbReference>
<keyword evidence="11" id="KW-1185">Reference proteome</keyword>